<evidence type="ECO:0000256" key="1">
    <source>
        <dbReference type="ARBA" id="ARBA00023002"/>
    </source>
</evidence>
<evidence type="ECO:0000313" key="3">
    <source>
        <dbReference type="Proteomes" id="UP000254346"/>
    </source>
</evidence>
<dbReference type="Gene3D" id="3.40.605.10">
    <property type="entry name" value="Aldehyde Dehydrogenase, Chain A, domain 1"/>
    <property type="match status" value="1"/>
</dbReference>
<evidence type="ECO:0000313" key="2">
    <source>
        <dbReference type="EMBL" id="SUH09268.1"/>
    </source>
</evidence>
<dbReference type="EC" id="1.2.1.-" evidence="2"/>
<dbReference type="SUPFAM" id="SSF53720">
    <property type="entry name" value="ALDH-like"/>
    <property type="match status" value="1"/>
</dbReference>
<proteinExistence type="predicted"/>
<dbReference type="AlphaFoldDB" id="A0A379VRU7"/>
<organism evidence="2 3">
    <name type="scientific">Salmonella enterica I</name>
    <dbReference type="NCBI Taxonomy" id="59201"/>
    <lineage>
        <taxon>Bacteria</taxon>
        <taxon>Pseudomonadati</taxon>
        <taxon>Pseudomonadota</taxon>
        <taxon>Gammaproteobacteria</taxon>
        <taxon>Enterobacterales</taxon>
        <taxon>Enterobacteriaceae</taxon>
        <taxon>Salmonella</taxon>
    </lineage>
</organism>
<dbReference type="GO" id="GO:0009013">
    <property type="term" value="F:succinate-semialdehyde dehydrogenase [NAD(P)+] activity"/>
    <property type="evidence" value="ECO:0007669"/>
    <property type="project" value="UniProtKB-EC"/>
</dbReference>
<name>A0A379VRU7_SALET</name>
<sequence length="89" mass="9716">MMVQLPDNERKNMTMMTATQALSVNPATGQTLAAMPWANAQEIEHALSLAASGFKKWKNDIGSATGANITRYWSGASRSCRRDGAMYYA</sequence>
<dbReference type="Proteomes" id="UP000254346">
    <property type="component" value="Unassembled WGS sequence"/>
</dbReference>
<dbReference type="InterPro" id="IPR016161">
    <property type="entry name" value="Ald_DH/histidinol_DH"/>
</dbReference>
<dbReference type="EMBL" id="UGXR01000001">
    <property type="protein sequence ID" value="SUH09268.1"/>
    <property type="molecule type" value="Genomic_DNA"/>
</dbReference>
<keyword evidence="1 2" id="KW-0560">Oxidoreductase</keyword>
<reference evidence="2 3" key="1">
    <citation type="submission" date="2018-06" db="EMBL/GenBank/DDBJ databases">
        <authorList>
            <consortium name="Pathogen Informatics"/>
            <person name="Doyle S."/>
        </authorList>
    </citation>
    <scope>NUCLEOTIDE SEQUENCE [LARGE SCALE GENOMIC DNA]</scope>
    <source>
        <strain evidence="2 3">NCTC8256</strain>
    </source>
</reference>
<accession>A0A379VRU7</accession>
<dbReference type="EC" id="1.2.1.16" evidence="2"/>
<protein>
    <submittedName>
        <fullName evidence="2">Putative aldehyde-dehydrogenase</fullName>
        <ecNumber evidence="2">1.2.1.-</ecNumber>
        <ecNumber evidence="2">1.2.1.16</ecNumber>
    </submittedName>
</protein>
<dbReference type="InterPro" id="IPR016162">
    <property type="entry name" value="Ald_DH_N"/>
</dbReference>
<gene>
    <name evidence="2" type="primary">STY1536</name>
    <name evidence="2" type="ORF">NCTC8256_03234</name>
</gene>